<feature type="transmembrane region" description="Helical" evidence="5">
    <location>
        <begin position="59"/>
        <end position="87"/>
    </location>
</feature>
<evidence type="ECO:0000256" key="4">
    <source>
        <dbReference type="SAM" id="MobiDB-lite"/>
    </source>
</evidence>
<feature type="transmembrane region" description="Helical" evidence="5">
    <location>
        <begin position="362"/>
        <end position="380"/>
    </location>
</feature>
<name>A0A5M9J8D3_MONFR</name>
<dbReference type="Gene3D" id="1.10.275.10">
    <property type="entry name" value="Fumarase/aspartase (N-terminal domain)"/>
    <property type="match status" value="1"/>
</dbReference>
<evidence type="ECO:0008006" key="8">
    <source>
        <dbReference type="Google" id="ProtNLM"/>
    </source>
</evidence>
<dbReference type="SUPFAM" id="SSF103473">
    <property type="entry name" value="MFS general substrate transporter"/>
    <property type="match status" value="1"/>
</dbReference>
<dbReference type="Proteomes" id="UP000322873">
    <property type="component" value="Unassembled WGS sequence"/>
</dbReference>
<dbReference type="GO" id="GO:0005737">
    <property type="term" value="C:cytoplasm"/>
    <property type="evidence" value="ECO:0007669"/>
    <property type="project" value="InterPro"/>
</dbReference>
<accession>A0A5M9J8D3</accession>
<feature type="transmembrane region" description="Helical" evidence="5">
    <location>
        <begin position="260"/>
        <end position="282"/>
    </location>
</feature>
<keyword evidence="5" id="KW-0472">Membrane</keyword>
<evidence type="ECO:0000256" key="2">
    <source>
        <dbReference type="ARBA" id="ARBA00007238"/>
    </source>
</evidence>
<dbReference type="SUPFAM" id="SSF48557">
    <property type="entry name" value="L-aspartase-like"/>
    <property type="match status" value="1"/>
</dbReference>
<evidence type="ECO:0000256" key="3">
    <source>
        <dbReference type="RuleBase" id="RU003954"/>
    </source>
</evidence>
<feature type="transmembrane region" description="Helical" evidence="5">
    <location>
        <begin position="187"/>
        <end position="206"/>
    </location>
</feature>
<evidence type="ECO:0000313" key="7">
    <source>
        <dbReference type="Proteomes" id="UP000322873"/>
    </source>
</evidence>
<keyword evidence="5" id="KW-0812">Transmembrane</keyword>
<dbReference type="Gene3D" id="1.20.200.10">
    <property type="entry name" value="Fumarase/aspartase (Central domain)"/>
    <property type="match status" value="1"/>
</dbReference>
<evidence type="ECO:0000256" key="5">
    <source>
        <dbReference type="SAM" id="Phobius"/>
    </source>
</evidence>
<comment type="caution">
    <text evidence="6">The sequence shown here is derived from an EMBL/GenBank/DDBJ whole genome shotgun (WGS) entry which is preliminary data.</text>
</comment>
<dbReference type="NCBIfam" id="TIGR01226">
    <property type="entry name" value="phe_am_lyase"/>
    <property type="match status" value="1"/>
</dbReference>
<feature type="transmembrane region" description="Helical" evidence="5">
    <location>
        <begin position="159"/>
        <end position="181"/>
    </location>
</feature>
<comment type="similarity">
    <text evidence="2 3">Belongs to the PAL/histidase family.</text>
</comment>
<dbReference type="InterPro" id="IPR008948">
    <property type="entry name" value="L-Aspartase-like"/>
</dbReference>
<dbReference type="GO" id="GO:0016841">
    <property type="term" value="F:ammonia-lyase activity"/>
    <property type="evidence" value="ECO:0007669"/>
    <property type="project" value="InterPro"/>
</dbReference>
<dbReference type="InterPro" id="IPR001106">
    <property type="entry name" value="Aromatic_Lyase"/>
</dbReference>
<keyword evidence="5" id="KW-1133">Transmembrane helix</keyword>
<sequence>MNSSQSSSADGLETKTSPQISSTQDGSPESANVQSEPGTLVEKPQIAGPPGVPDGGVLAWVQCAAAFCIFFNTWGLLNSFGVFQAYYEQHLLRTSSPSDISWIGTLQSSFILMGSVYSGPLYDQGYLRGLIAFGCFMLVFGMFMTSLGTQYWHQILSQGLVMGIGLGCLFMPATAVIASYFTKRRGLAMGLASSGSTIGGILYPVIFSQLINKIHFGWTIRVLAFIMIFLSILPVLGMKMRSKPPAVRRLFNAEAWKEPVFTLYAIALFVGYAGMYIPYFYVQEYCLEKDIITGSLNFYLLPIINGAGFFGRIFFGHLADTIGALNAFGAASGVCSILLFGWMGMKNEGNMRQFGVRLTMQLVPSALGLLIGNPIAGAILQRGWLGLQGFAAATVTACTLLTIAARVSKYNNDKFEKMYCFHTFEHRNLSIMCTVIIIACKPKMTPSVTFHSDIILQEWKELDDIIQYRQEILLTGSSLEISQVVATARYKANTKIDSAAMSALSKRGHAVQQRLKDGEVIYGVNTGFGGTADVRTDKTMELQRVLIRELHYGILPNDPRDNCSNDFDAGIEPHRYDLDIEGCTTLNYMPESWTRAGILIRINSLIKGCSAVRPLVVERLQDLLTHGIIPMIPLRGSISASGDLSPLSYIGGAIQGKTSIRIMSRDQPEYASQAFAKHGLDPVVLEAKEGLAIVNGTAISTAAGAIVLHDTHGLALLSQILTAMSVEALKGTAESFDPFFAKVRPHPGQIESAKNILAFLEGSKLTKINTGEEASLRQDRYSIRTASQWIGPILEDLVLAHQQITTESNSATDNPLLDPEGNFLHGGNFQAKAVTSAMEKTRQGIQSIGRMLFTQCTEMINPATSHGLPPNLVSEDPSISYIFKGTDINIAALTSELGFLSNPVNHVQTAEMGNQSLNSLALISARYTHVANEVLCQLMAAHLVAVCQALDLRALHQNFLDGYESHFRTLLREKYAVEVGLDDSAVEDLFLGLWVELQHVMDATVNMNAVDRFPSIAKSLRNFILDHSSFDNTSQALEKLESFRDALASSLSETWCRNRDAYIAHGDATPFLGYASRFMYEFVRKSLNVPFLSSPRLRTPKPDADGISSGPAPTVGSYTGSVYRALKDGTLVKVAIDILRYAPGQTVNV</sequence>
<dbReference type="InterPro" id="IPR011701">
    <property type="entry name" value="MFS"/>
</dbReference>
<feature type="transmembrane region" description="Helical" evidence="5">
    <location>
        <begin position="125"/>
        <end position="147"/>
    </location>
</feature>
<dbReference type="InterPro" id="IPR036259">
    <property type="entry name" value="MFS_trans_sf"/>
</dbReference>
<evidence type="ECO:0000256" key="1">
    <source>
        <dbReference type="ARBA" id="ARBA00004141"/>
    </source>
</evidence>
<feature type="region of interest" description="Disordered" evidence="4">
    <location>
        <begin position="1"/>
        <end position="46"/>
    </location>
</feature>
<feature type="transmembrane region" description="Helical" evidence="5">
    <location>
        <begin position="294"/>
        <end position="315"/>
    </location>
</feature>
<dbReference type="GO" id="GO:0016020">
    <property type="term" value="C:membrane"/>
    <property type="evidence" value="ECO:0007669"/>
    <property type="project" value="UniProtKB-SubCell"/>
</dbReference>
<feature type="transmembrane region" description="Helical" evidence="5">
    <location>
        <begin position="218"/>
        <end position="240"/>
    </location>
</feature>
<dbReference type="Gene3D" id="1.10.274.20">
    <property type="entry name" value="Phenylalanine ammonia-lyase 1, domain 3"/>
    <property type="match status" value="1"/>
</dbReference>
<dbReference type="InterPro" id="IPR005922">
    <property type="entry name" value="Phe_NH3-lyase"/>
</dbReference>
<gene>
    <name evidence="6" type="ORF">EYC84_009291</name>
</gene>
<dbReference type="InterPro" id="IPR024083">
    <property type="entry name" value="Fumarase/histidase_N"/>
</dbReference>
<protein>
    <recommendedName>
        <fullName evidence="8">Phenylalanine ammonia-lyase</fullName>
    </recommendedName>
</protein>
<comment type="subcellular location">
    <subcellularLocation>
        <location evidence="1">Membrane</location>
        <topology evidence="1">Multi-pass membrane protein</topology>
    </subcellularLocation>
</comment>
<feature type="transmembrane region" description="Helical" evidence="5">
    <location>
        <begin position="321"/>
        <end position="342"/>
    </location>
</feature>
<dbReference type="VEuPathDB" id="FungiDB:MFRU_006g00110"/>
<dbReference type="EMBL" id="VICG01000013">
    <property type="protein sequence ID" value="KAA8565431.1"/>
    <property type="molecule type" value="Genomic_DNA"/>
</dbReference>
<keyword evidence="3" id="KW-0456">Lyase</keyword>
<keyword evidence="7" id="KW-1185">Reference proteome</keyword>
<dbReference type="PANTHER" id="PTHR10362">
    <property type="entry name" value="HISTIDINE AMMONIA-LYASE"/>
    <property type="match status" value="1"/>
</dbReference>
<dbReference type="Pfam" id="PF00221">
    <property type="entry name" value="Lyase_aromatic"/>
    <property type="match status" value="1"/>
</dbReference>
<dbReference type="AlphaFoldDB" id="A0A5M9J8D3"/>
<reference evidence="6 7" key="1">
    <citation type="submission" date="2019-06" db="EMBL/GenBank/DDBJ databases">
        <title>Genome Sequence of the Brown Rot Fungal Pathogen Monilinia fructicola.</title>
        <authorList>
            <person name="De Miccolis Angelini R.M."/>
            <person name="Landi L."/>
            <person name="Abate D."/>
            <person name="Pollastro S."/>
            <person name="Romanazzi G."/>
            <person name="Faretra F."/>
        </authorList>
    </citation>
    <scope>NUCLEOTIDE SEQUENCE [LARGE SCALE GENOMIC DNA]</scope>
    <source>
        <strain evidence="6 7">Mfrc123</strain>
    </source>
</reference>
<dbReference type="Gene3D" id="1.20.1250.20">
    <property type="entry name" value="MFS general substrate transporter like domains"/>
    <property type="match status" value="1"/>
</dbReference>
<dbReference type="PROSITE" id="PS00488">
    <property type="entry name" value="PAL_HISTIDASE"/>
    <property type="match status" value="1"/>
</dbReference>
<organism evidence="6 7">
    <name type="scientific">Monilinia fructicola</name>
    <name type="common">Brown rot fungus</name>
    <name type="synonym">Ciboria fructicola</name>
    <dbReference type="NCBI Taxonomy" id="38448"/>
    <lineage>
        <taxon>Eukaryota</taxon>
        <taxon>Fungi</taxon>
        <taxon>Dikarya</taxon>
        <taxon>Ascomycota</taxon>
        <taxon>Pezizomycotina</taxon>
        <taxon>Leotiomycetes</taxon>
        <taxon>Helotiales</taxon>
        <taxon>Sclerotiniaceae</taxon>
        <taxon>Monilinia</taxon>
    </lineage>
</organism>
<dbReference type="Pfam" id="PF07690">
    <property type="entry name" value="MFS_1"/>
    <property type="match status" value="1"/>
</dbReference>
<evidence type="ECO:0000313" key="6">
    <source>
        <dbReference type="EMBL" id="KAA8565431.1"/>
    </source>
</evidence>
<feature type="transmembrane region" description="Helical" evidence="5">
    <location>
        <begin position="386"/>
        <end position="408"/>
    </location>
</feature>
<dbReference type="InterPro" id="IPR023144">
    <property type="entry name" value="Phe_NH3-lyase_shielding_dom_sf"/>
</dbReference>
<dbReference type="GO" id="GO:0022857">
    <property type="term" value="F:transmembrane transporter activity"/>
    <property type="evidence" value="ECO:0007669"/>
    <property type="project" value="InterPro"/>
</dbReference>
<proteinExistence type="inferred from homology"/>
<dbReference type="VEuPathDB" id="FungiDB:MFRU_006g00100"/>
<dbReference type="InterPro" id="IPR022313">
    <property type="entry name" value="Phe/His_NH3-lyase_AS"/>
</dbReference>
<feature type="compositionally biased region" description="Polar residues" evidence="4">
    <location>
        <begin position="1"/>
        <end position="37"/>
    </location>
</feature>
<dbReference type="CDD" id="cd00332">
    <property type="entry name" value="PAL-HAL"/>
    <property type="match status" value="1"/>
</dbReference>
<dbReference type="GO" id="GO:0006559">
    <property type="term" value="P:L-phenylalanine catabolic process"/>
    <property type="evidence" value="ECO:0007669"/>
    <property type="project" value="InterPro"/>
</dbReference>